<evidence type="ECO:0000313" key="4">
    <source>
        <dbReference type="Proteomes" id="UP000321827"/>
    </source>
</evidence>
<dbReference type="EMBL" id="BJXN01000022">
    <property type="protein sequence ID" value="GEM90793.1"/>
    <property type="molecule type" value="Genomic_DNA"/>
</dbReference>
<gene>
    <name evidence="3" type="ORF">ODE01S_22270</name>
</gene>
<evidence type="ECO:0000313" key="3">
    <source>
        <dbReference type="EMBL" id="GEM90793.1"/>
    </source>
</evidence>
<name>A0A511RMA1_9DEIN</name>
<dbReference type="Gene3D" id="3.30.70.100">
    <property type="match status" value="1"/>
</dbReference>
<comment type="caution">
    <text evidence="3">The sequence shown here is derived from an EMBL/GenBank/DDBJ whole genome shotgun (WGS) entry which is preliminary data.</text>
</comment>
<protein>
    <submittedName>
        <fullName evidence="3">Heavy metal-binding protein</fullName>
    </submittedName>
</protein>
<feature type="domain" description="HMA" evidence="2">
    <location>
        <begin position="1"/>
        <end position="64"/>
    </location>
</feature>
<dbReference type="Proteomes" id="UP000321827">
    <property type="component" value="Unassembled WGS sequence"/>
</dbReference>
<sequence length="67" mass="7121">MIKLKVEGMTCNHCVMAVKKALAKVGGVEEVVEVSLERGEALVRGQADPAQLVAAIEEEGYRAQPLG</sequence>
<evidence type="ECO:0000256" key="1">
    <source>
        <dbReference type="ARBA" id="ARBA00022723"/>
    </source>
</evidence>
<evidence type="ECO:0000259" key="2">
    <source>
        <dbReference type="PROSITE" id="PS50846"/>
    </source>
</evidence>
<dbReference type="Pfam" id="PF00403">
    <property type="entry name" value="HMA"/>
    <property type="match status" value="1"/>
</dbReference>
<dbReference type="CDD" id="cd00371">
    <property type="entry name" value="HMA"/>
    <property type="match status" value="1"/>
</dbReference>
<organism evidence="3 4">
    <name type="scientific">Oceanithermus desulfurans NBRC 100063</name>
    <dbReference type="NCBI Taxonomy" id="1227550"/>
    <lineage>
        <taxon>Bacteria</taxon>
        <taxon>Thermotogati</taxon>
        <taxon>Deinococcota</taxon>
        <taxon>Deinococci</taxon>
        <taxon>Thermales</taxon>
        <taxon>Thermaceae</taxon>
        <taxon>Oceanithermus</taxon>
    </lineage>
</organism>
<dbReference type="GO" id="GO:0046872">
    <property type="term" value="F:metal ion binding"/>
    <property type="evidence" value="ECO:0007669"/>
    <property type="project" value="UniProtKB-KW"/>
</dbReference>
<keyword evidence="1" id="KW-0479">Metal-binding</keyword>
<proteinExistence type="predicted"/>
<dbReference type="PROSITE" id="PS50846">
    <property type="entry name" value="HMA_2"/>
    <property type="match status" value="1"/>
</dbReference>
<dbReference type="SUPFAM" id="SSF55008">
    <property type="entry name" value="HMA, heavy metal-associated domain"/>
    <property type="match status" value="1"/>
</dbReference>
<accession>A0A511RMA1</accession>
<dbReference type="AlphaFoldDB" id="A0A511RMA1"/>
<reference evidence="3 4" key="1">
    <citation type="submission" date="2019-07" db="EMBL/GenBank/DDBJ databases">
        <title>Whole genome shotgun sequence of Oceanithermus desulfurans NBRC 100063.</title>
        <authorList>
            <person name="Hosoyama A."/>
            <person name="Uohara A."/>
            <person name="Ohji S."/>
            <person name="Ichikawa N."/>
        </authorList>
    </citation>
    <scope>NUCLEOTIDE SEQUENCE [LARGE SCALE GENOMIC DNA]</scope>
    <source>
        <strain evidence="3 4">NBRC 100063</strain>
    </source>
</reference>
<dbReference type="InterPro" id="IPR036163">
    <property type="entry name" value="HMA_dom_sf"/>
</dbReference>
<dbReference type="RefSeq" id="WP_147148859.1">
    <property type="nucleotide sequence ID" value="NZ_BJXN01000022.1"/>
</dbReference>
<dbReference type="PROSITE" id="PS01047">
    <property type="entry name" value="HMA_1"/>
    <property type="match status" value="1"/>
</dbReference>
<dbReference type="InterPro" id="IPR006121">
    <property type="entry name" value="HMA_dom"/>
</dbReference>
<dbReference type="InterPro" id="IPR017969">
    <property type="entry name" value="Heavy-metal-associated_CS"/>
</dbReference>